<organism evidence="3 4">
    <name type="scientific">Pseudochryseolinea flava</name>
    <dbReference type="NCBI Taxonomy" id="2059302"/>
    <lineage>
        <taxon>Bacteria</taxon>
        <taxon>Pseudomonadati</taxon>
        <taxon>Bacteroidota</taxon>
        <taxon>Cytophagia</taxon>
        <taxon>Cytophagales</taxon>
        <taxon>Fulvivirgaceae</taxon>
        <taxon>Pseudochryseolinea</taxon>
    </lineage>
</organism>
<dbReference type="InterPro" id="IPR050640">
    <property type="entry name" value="Bact_2-comp_sensor_kinase"/>
</dbReference>
<dbReference type="OrthoDB" id="9792992at2"/>
<evidence type="ECO:0000313" key="3">
    <source>
        <dbReference type="EMBL" id="RAW00457.1"/>
    </source>
</evidence>
<dbReference type="InterPro" id="IPR036890">
    <property type="entry name" value="HATPase_C_sf"/>
</dbReference>
<feature type="transmembrane region" description="Helical" evidence="1">
    <location>
        <begin position="185"/>
        <end position="207"/>
    </location>
</feature>
<feature type="transmembrane region" description="Helical" evidence="1">
    <location>
        <begin position="213"/>
        <end position="236"/>
    </location>
</feature>
<keyword evidence="1" id="KW-0812">Transmembrane</keyword>
<feature type="transmembrane region" description="Helical" evidence="1">
    <location>
        <begin position="121"/>
        <end position="142"/>
    </location>
</feature>
<dbReference type="EMBL" id="QMFY01000007">
    <property type="protein sequence ID" value="RAW00457.1"/>
    <property type="molecule type" value="Genomic_DNA"/>
</dbReference>
<proteinExistence type="predicted"/>
<accession>A0A364Y2X6</accession>
<dbReference type="Gene3D" id="3.30.565.10">
    <property type="entry name" value="Histidine kinase-like ATPase, C-terminal domain"/>
    <property type="match status" value="1"/>
</dbReference>
<keyword evidence="4" id="KW-1185">Reference proteome</keyword>
<feature type="domain" description="Signal transduction histidine kinase internal region" evidence="2">
    <location>
        <begin position="258"/>
        <end position="335"/>
    </location>
</feature>
<dbReference type="SUPFAM" id="SSF55874">
    <property type="entry name" value="ATPase domain of HSP90 chaperone/DNA topoisomerase II/histidine kinase"/>
    <property type="match status" value="1"/>
</dbReference>
<feature type="transmembrane region" description="Helical" evidence="1">
    <location>
        <begin position="79"/>
        <end position="100"/>
    </location>
</feature>
<dbReference type="AlphaFoldDB" id="A0A364Y2X6"/>
<keyword evidence="1" id="KW-0472">Membrane</keyword>
<keyword evidence="1" id="KW-1133">Transmembrane helix</keyword>
<dbReference type="PANTHER" id="PTHR34220">
    <property type="entry name" value="SENSOR HISTIDINE KINASE YPDA"/>
    <property type="match status" value="1"/>
</dbReference>
<dbReference type="GO" id="GO:0016020">
    <property type="term" value="C:membrane"/>
    <property type="evidence" value="ECO:0007669"/>
    <property type="project" value="InterPro"/>
</dbReference>
<comment type="caution">
    <text evidence="3">The sequence shown here is derived from an EMBL/GenBank/DDBJ whole genome shotgun (WGS) entry which is preliminary data.</text>
</comment>
<dbReference type="Pfam" id="PF06580">
    <property type="entry name" value="His_kinase"/>
    <property type="match status" value="1"/>
</dbReference>
<feature type="transmembrane region" description="Helical" evidence="1">
    <location>
        <begin position="34"/>
        <end position="59"/>
    </location>
</feature>
<reference evidence="3 4" key="1">
    <citation type="submission" date="2018-06" db="EMBL/GenBank/DDBJ databases">
        <title>Chryseolinea flavus sp. nov., a member of the phylum Bacteroidetes isolated from soil.</title>
        <authorList>
            <person name="Li Y."/>
            <person name="Wang J."/>
        </authorList>
    </citation>
    <scope>NUCLEOTIDE SEQUENCE [LARGE SCALE GENOMIC DNA]</scope>
    <source>
        <strain evidence="3 4">SDU1-6</strain>
    </source>
</reference>
<feature type="transmembrane region" description="Helical" evidence="1">
    <location>
        <begin position="148"/>
        <end position="173"/>
    </location>
</feature>
<protein>
    <submittedName>
        <fullName evidence="3">Histidine kinase</fullName>
    </submittedName>
</protein>
<keyword evidence="3" id="KW-0418">Kinase</keyword>
<gene>
    <name evidence="3" type="ORF">DQQ10_15430</name>
</gene>
<dbReference type="InterPro" id="IPR010559">
    <property type="entry name" value="Sig_transdc_His_kin_internal"/>
</dbReference>
<keyword evidence="3" id="KW-0808">Transferase</keyword>
<dbReference type="Proteomes" id="UP000251889">
    <property type="component" value="Unassembled WGS sequence"/>
</dbReference>
<dbReference type="GO" id="GO:0000155">
    <property type="term" value="F:phosphorelay sensor kinase activity"/>
    <property type="evidence" value="ECO:0007669"/>
    <property type="project" value="InterPro"/>
</dbReference>
<evidence type="ECO:0000256" key="1">
    <source>
        <dbReference type="SAM" id="Phobius"/>
    </source>
</evidence>
<evidence type="ECO:0000259" key="2">
    <source>
        <dbReference type="Pfam" id="PF06580"/>
    </source>
</evidence>
<evidence type="ECO:0000313" key="4">
    <source>
        <dbReference type="Proteomes" id="UP000251889"/>
    </source>
</evidence>
<name>A0A364Y2X6_9BACT</name>
<dbReference type="PANTHER" id="PTHR34220:SF7">
    <property type="entry name" value="SENSOR HISTIDINE KINASE YPDA"/>
    <property type="match status" value="1"/>
</dbReference>
<sequence>MGCYYWLSLYVVRLVKEVLLSGDVRLTPLLKIPLHILLVGFVVAFATNVATYFAHPHFFNYGGWRSLAILGYNEQPLTVIWFGLDRAVILILIYVVYGFVREAIITGIDKNTNHQLFRTMVVNQIALVVIIYFSLLAIFGVFDVAFSPAIVVVYLAIFPSSLVVFFFNVYLIYPTSNDEPLSLSTLLKVFAIVILSSFSIILFKLSILPGPNVGKIFVTSWIVQFAIVTPLSWLYYKQRKEKFMALRGAEETITRTSADLQLLRAQINPHFLFNALNTLYGTALRENAPNAAEGIQKLGDMMRFMLHENHQDFIALDKEIAYIDNYVSLQKLRLLENVQVTVDIDELHCGEKKISPMLLITFIENAFKHGISMTMPSWIKVELRCTHERLEFTVRNSISASKANDPEKHSSGIGLENVRQRLVLFYPNQHEMTTSVVENEYIAKLSLELR</sequence>